<organism evidence="1 2">
    <name type="scientific">Naganishia cerealis</name>
    <dbReference type="NCBI Taxonomy" id="610337"/>
    <lineage>
        <taxon>Eukaryota</taxon>
        <taxon>Fungi</taxon>
        <taxon>Dikarya</taxon>
        <taxon>Basidiomycota</taxon>
        <taxon>Agaricomycotina</taxon>
        <taxon>Tremellomycetes</taxon>
        <taxon>Filobasidiales</taxon>
        <taxon>Filobasidiaceae</taxon>
        <taxon>Naganishia</taxon>
    </lineage>
</organism>
<evidence type="ECO:0000313" key="1">
    <source>
        <dbReference type="EMBL" id="KAJ9094608.1"/>
    </source>
</evidence>
<dbReference type="EMBL" id="JASBWR010000110">
    <property type="protein sequence ID" value="KAJ9094608.1"/>
    <property type="molecule type" value="Genomic_DNA"/>
</dbReference>
<name>A0ACC2V698_9TREE</name>
<comment type="caution">
    <text evidence="1">The sequence shown here is derived from an EMBL/GenBank/DDBJ whole genome shotgun (WGS) entry which is preliminary data.</text>
</comment>
<gene>
    <name evidence="1" type="primary">YAH1</name>
    <name evidence="1" type="ORF">QFC19_007906</name>
</gene>
<sequence length="187" mass="20672">MNTFRSMWGRTGVKALVTVRAQSPRVALHKSIIMTPAKSRGQLRTLGNLHGSIRGLHTSTPLFHGHIHKPKPGEELHITFITKDGLQHTFEVAEGDNLLDIAQAHNLDMEGACGGSCACSTCHVIVDPEFYDEIPEPDDDENDMLDLAFGLTETSRLGCQIKMTKELDGLRVALPAMTRNLQIRDFN</sequence>
<protein>
    <submittedName>
        <fullName evidence="1">Mitochondrial matrix iron-sulfur protein</fullName>
    </submittedName>
</protein>
<accession>A0ACC2V698</accession>
<proteinExistence type="predicted"/>
<keyword evidence="2" id="KW-1185">Reference proteome</keyword>
<evidence type="ECO:0000313" key="2">
    <source>
        <dbReference type="Proteomes" id="UP001241377"/>
    </source>
</evidence>
<reference evidence="1" key="1">
    <citation type="submission" date="2023-04" db="EMBL/GenBank/DDBJ databases">
        <title>Draft Genome sequencing of Naganishia species isolated from polar environments using Oxford Nanopore Technology.</title>
        <authorList>
            <person name="Leo P."/>
            <person name="Venkateswaran K."/>
        </authorList>
    </citation>
    <scope>NUCLEOTIDE SEQUENCE</scope>
    <source>
        <strain evidence="1">MNA-CCFEE 5261</strain>
    </source>
</reference>
<dbReference type="Proteomes" id="UP001241377">
    <property type="component" value="Unassembled WGS sequence"/>
</dbReference>